<dbReference type="PANTHER" id="PTHR37483">
    <property type="entry name" value="UPF0125 PROTEIN RATB"/>
    <property type="match status" value="1"/>
</dbReference>
<dbReference type="Gene3D" id="3.10.20.280">
    <property type="entry name" value="RnfH-like"/>
    <property type="match status" value="1"/>
</dbReference>
<dbReference type="RefSeq" id="WP_126777151.1">
    <property type="nucleotide sequence ID" value="NZ_PIPM01000008.1"/>
</dbReference>
<comment type="caution">
    <text evidence="4">The sequence shown here is derived from an EMBL/GenBank/DDBJ whole genome shotgun (WGS) entry which is preliminary data.</text>
</comment>
<feature type="compositionally biased region" description="Basic and acidic residues" evidence="3">
    <location>
        <begin position="91"/>
        <end position="116"/>
    </location>
</feature>
<organism evidence="4 5">
    <name type="scientific">Aliidiomarina sanyensis</name>
    <dbReference type="NCBI Taxonomy" id="1249555"/>
    <lineage>
        <taxon>Bacteria</taxon>
        <taxon>Pseudomonadati</taxon>
        <taxon>Pseudomonadota</taxon>
        <taxon>Gammaproteobacteria</taxon>
        <taxon>Alteromonadales</taxon>
        <taxon>Idiomarinaceae</taxon>
        <taxon>Aliidiomarina</taxon>
    </lineage>
</organism>
<comment type="similarity">
    <text evidence="1 2">Belongs to the UPF0125 (RnfH) family.</text>
</comment>
<accession>A0A432WEP5</accession>
<dbReference type="InterPro" id="IPR005346">
    <property type="entry name" value="RnfH"/>
</dbReference>
<dbReference type="EMBL" id="PIPM01000008">
    <property type="protein sequence ID" value="RUO31332.1"/>
    <property type="molecule type" value="Genomic_DNA"/>
</dbReference>
<feature type="region of interest" description="Disordered" evidence="3">
    <location>
        <begin position="86"/>
        <end position="123"/>
    </location>
</feature>
<evidence type="ECO:0000313" key="5">
    <source>
        <dbReference type="Proteomes" id="UP000288405"/>
    </source>
</evidence>
<keyword evidence="5" id="KW-1185">Reference proteome</keyword>
<dbReference type="HAMAP" id="MF_00460">
    <property type="entry name" value="UPF0125_RnfH"/>
    <property type="match status" value="1"/>
</dbReference>
<evidence type="ECO:0000256" key="1">
    <source>
        <dbReference type="ARBA" id="ARBA00010645"/>
    </source>
</evidence>
<dbReference type="AlphaFoldDB" id="A0A432WEP5"/>
<evidence type="ECO:0000256" key="2">
    <source>
        <dbReference type="HAMAP-Rule" id="MF_00460"/>
    </source>
</evidence>
<dbReference type="NCBIfam" id="NF002490">
    <property type="entry name" value="PRK01777.1"/>
    <property type="match status" value="1"/>
</dbReference>
<sequence>MSESMISLEVVYGTPEKQKIVNVSVPQGVTVAEAIERSNIRLFFPEIDLDTQAVGIWNKTCKLTDVPRAGDRIEIYRPLIADPKEIRRRRAEQAKADGRADKVTGGRPDRQRRASGDTDAQGD</sequence>
<dbReference type="Pfam" id="PF03658">
    <property type="entry name" value="Ub-RnfH"/>
    <property type="match status" value="1"/>
</dbReference>
<gene>
    <name evidence="4" type="ORF">CWE11_08270</name>
</gene>
<dbReference type="InterPro" id="IPR037021">
    <property type="entry name" value="RnfH_sf"/>
</dbReference>
<name>A0A432WEP5_9GAMM</name>
<proteinExistence type="inferred from homology"/>
<dbReference type="SUPFAM" id="SSF54285">
    <property type="entry name" value="MoaD/ThiS"/>
    <property type="match status" value="1"/>
</dbReference>
<dbReference type="OrthoDB" id="9796575at2"/>
<evidence type="ECO:0000256" key="3">
    <source>
        <dbReference type="SAM" id="MobiDB-lite"/>
    </source>
</evidence>
<protein>
    <recommendedName>
        <fullName evidence="2">UPF0125 protein CWE11_08270</fullName>
    </recommendedName>
</protein>
<dbReference type="Proteomes" id="UP000288405">
    <property type="component" value="Unassembled WGS sequence"/>
</dbReference>
<reference evidence="4 5" key="1">
    <citation type="journal article" date="2011" name="Front. Microbiol.">
        <title>Genomic signatures of strain selection and enhancement in Bacillus atrophaeus var. globigii, a historical biowarfare simulant.</title>
        <authorList>
            <person name="Gibbons H.S."/>
            <person name="Broomall S.M."/>
            <person name="McNew L.A."/>
            <person name="Daligault H."/>
            <person name="Chapman C."/>
            <person name="Bruce D."/>
            <person name="Karavis M."/>
            <person name="Krepps M."/>
            <person name="McGregor P.A."/>
            <person name="Hong C."/>
            <person name="Park K.H."/>
            <person name="Akmal A."/>
            <person name="Feldman A."/>
            <person name="Lin J.S."/>
            <person name="Chang W.E."/>
            <person name="Higgs B.W."/>
            <person name="Demirev P."/>
            <person name="Lindquist J."/>
            <person name="Liem A."/>
            <person name="Fochler E."/>
            <person name="Read T.D."/>
            <person name="Tapia R."/>
            <person name="Johnson S."/>
            <person name="Bishop-Lilly K.A."/>
            <person name="Detter C."/>
            <person name="Han C."/>
            <person name="Sozhamannan S."/>
            <person name="Rosenzweig C.N."/>
            <person name="Skowronski E.W."/>
        </authorList>
    </citation>
    <scope>NUCLEOTIDE SEQUENCE [LARGE SCALE GENOMIC DNA]</scope>
    <source>
        <strain evidence="4 5">GYP-17</strain>
    </source>
</reference>
<dbReference type="PANTHER" id="PTHR37483:SF1">
    <property type="entry name" value="UPF0125 PROTEIN RATB"/>
    <property type="match status" value="1"/>
</dbReference>
<evidence type="ECO:0000313" key="4">
    <source>
        <dbReference type="EMBL" id="RUO31332.1"/>
    </source>
</evidence>
<dbReference type="InterPro" id="IPR016155">
    <property type="entry name" value="Mopterin_synth/thiamin_S_b"/>
</dbReference>